<proteinExistence type="predicted"/>
<dbReference type="Proteomes" id="UP000240493">
    <property type="component" value="Unassembled WGS sequence"/>
</dbReference>
<evidence type="ECO:0000313" key="3">
    <source>
        <dbReference type="Proteomes" id="UP000240493"/>
    </source>
</evidence>
<keyword evidence="1" id="KW-1133">Transmembrane helix</keyword>
<evidence type="ECO:0000313" key="2">
    <source>
        <dbReference type="EMBL" id="PTB45486.1"/>
    </source>
</evidence>
<accession>A0A2T3ZL13</accession>
<name>A0A2T3ZL13_TRIA4</name>
<gene>
    <name evidence="2" type="ORF">M441DRAFT_318400</name>
</gene>
<keyword evidence="1" id="KW-0472">Membrane</keyword>
<sequence length="177" mass="19461">MPNLVSHHQQHARHETQHACLASALFVQLCMYCMVIFIYLEIGAKRESRCNQPAVAASYRSHHIYSLANYVSYHENLERTTTATCVITSANVSSLKPTPISSVFPSIYSGLVDRFPFPGGGSRRPHPLAASAEARCRARGAAGFLHQMQYKFAGRLRTPLVAGLASLIWASTAESAR</sequence>
<keyword evidence="3" id="KW-1185">Reference proteome</keyword>
<organism evidence="2 3">
    <name type="scientific">Trichoderma asperellum (strain ATCC 204424 / CBS 433.97 / NBRC 101777)</name>
    <dbReference type="NCBI Taxonomy" id="1042311"/>
    <lineage>
        <taxon>Eukaryota</taxon>
        <taxon>Fungi</taxon>
        <taxon>Dikarya</taxon>
        <taxon>Ascomycota</taxon>
        <taxon>Pezizomycotina</taxon>
        <taxon>Sordariomycetes</taxon>
        <taxon>Hypocreomycetidae</taxon>
        <taxon>Hypocreales</taxon>
        <taxon>Hypocreaceae</taxon>
        <taxon>Trichoderma</taxon>
    </lineage>
</organism>
<evidence type="ECO:0000256" key="1">
    <source>
        <dbReference type="SAM" id="Phobius"/>
    </source>
</evidence>
<feature type="transmembrane region" description="Helical" evidence="1">
    <location>
        <begin position="20"/>
        <end position="40"/>
    </location>
</feature>
<reference evidence="2 3" key="1">
    <citation type="submission" date="2016-07" db="EMBL/GenBank/DDBJ databases">
        <title>Multiple horizontal gene transfer events from other fungi enriched the ability of initially mycotrophic Trichoderma (Ascomycota) to feed on dead plant biomass.</title>
        <authorList>
            <consortium name="DOE Joint Genome Institute"/>
            <person name="Aerts A."/>
            <person name="Atanasova L."/>
            <person name="Chenthamara K."/>
            <person name="Zhang J."/>
            <person name="Grujic M."/>
            <person name="Henrissat B."/>
            <person name="Kuo A."/>
            <person name="Salamov A."/>
            <person name="Lipzen A."/>
            <person name="Labutti K."/>
            <person name="Barry K."/>
            <person name="Miao Y."/>
            <person name="Rahimi M.J."/>
            <person name="Shen Q."/>
            <person name="Grigoriev I.V."/>
            <person name="Kubicek C.P."/>
            <person name="Druzhinina I.S."/>
        </authorList>
    </citation>
    <scope>NUCLEOTIDE SEQUENCE [LARGE SCALE GENOMIC DNA]</scope>
    <source>
        <strain evidence="2 3">CBS 433.97</strain>
    </source>
</reference>
<keyword evidence="1" id="KW-0812">Transmembrane</keyword>
<dbReference type="EMBL" id="KZ679257">
    <property type="protein sequence ID" value="PTB45486.1"/>
    <property type="molecule type" value="Genomic_DNA"/>
</dbReference>
<protein>
    <submittedName>
        <fullName evidence="2">Uncharacterized protein</fullName>
    </submittedName>
</protein>
<dbReference type="AlphaFoldDB" id="A0A2T3ZL13"/>